<evidence type="ECO:0000313" key="3">
    <source>
        <dbReference type="EMBL" id="VFS57093.1"/>
    </source>
</evidence>
<dbReference type="Proteomes" id="UP000401081">
    <property type="component" value="Unassembled WGS sequence"/>
</dbReference>
<sequence>MSKVVTFNRTGGPEVLEIVDLPVAAPAADEVQIRVQALGLNRAEIMYRSGQYVIEPVFPARLGYEAAGVIAAVGSNVDGFFRRRPG</sequence>
<keyword evidence="4" id="KW-1185">Reference proteome</keyword>
<dbReference type="EC" id="1.6.5.5" evidence="3"/>
<keyword evidence="1" id="KW-0521">NADP</keyword>
<keyword evidence="3" id="KW-0560">Oxidoreductase</keyword>
<dbReference type="InterPro" id="IPR051603">
    <property type="entry name" value="Zinc-ADH_QOR/CCCR"/>
</dbReference>
<dbReference type="PANTHER" id="PTHR44154">
    <property type="entry name" value="QUINONE OXIDOREDUCTASE"/>
    <property type="match status" value="1"/>
</dbReference>
<dbReference type="EMBL" id="CAADJD010000008">
    <property type="protein sequence ID" value="VFS57093.1"/>
    <property type="molecule type" value="Genomic_DNA"/>
</dbReference>
<feature type="domain" description="Alcohol dehydrogenase-like N-terminal" evidence="2">
    <location>
        <begin position="28"/>
        <end position="80"/>
    </location>
</feature>
<evidence type="ECO:0000256" key="1">
    <source>
        <dbReference type="ARBA" id="ARBA00022857"/>
    </source>
</evidence>
<reference evidence="3 4" key="1">
    <citation type="submission" date="2019-03" db="EMBL/GenBank/DDBJ databases">
        <authorList>
            <consortium name="Pathogen Informatics"/>
        </authorList>
    </citation>
    <scope>NUCLEOTIDE SEQUENCE [LARGE SCALE GENOMIC DNA]</scope>
    <source>
        <strain evidence="3 4">NCTC12993</strain>
    </source>
</reference>
<accession>A0A485ABK2</accession>
<evidence type="ECO:0000259" key="2">
    <source>
        <dbReference type="Pfam" id="PF08240"/>
    </source>
</evidence>
<dbReference type="Gene3D" id="3.90.180.10">
    <property type="entry name" value="Medium-chain alcohol dehydrogenases, catalytic domain"/>
    <property type="match status" value="1"/>
</dbReference>
<evidence type="ECO:0000313" key="4">
    <source>
        <dbReference type="Proteomes" id="UP000401081"/>
    </source>
</evidence>
<dbReference type="Pfam" id="PF08240">
    <property type="entry name" value="ADH_N"/>
    <property type="match status" value="1"/>
</dbReference>
<gene>
    <name evidence="3" type="primary">qorA_1</name>
    <name evidence="3" type="ORF">NCTC12993_00617</name>
</gene>
<dbReference type="PANTHER" id="PTHR44154:SF1">
    <property type="entry name" value="QUINONE OXIDOREDUCTASE"/>
    <property type="match status" value="1"/>
</dbReference>
<name>A0A485ABK2_KLUCR</name>
<dbReference type="AlphaFoldDB" id="A0A485ABK2"/>
<protein>
    <submittedName>
        <fullName evidence="3">Quinone oxidoreductase 1</fullName>
        <ecNumber evidence="3">1.6.5.5</ecNumber>
    </submittedName>
</protein>
<proteinExistence type="predicted"/>
<organism evidence="3 4">
    <name type="scientific">Kluyvera cryocrescens</name>
    <name type="common">Kluyvera citrophila</name>
    <dbReference type="NCBI Taxonomy" id="580"/>
    <lineage>
        <taxon>Bacteria</taxon>
        <taxon>Pseudomonadati</taxon>
        <taxon>Pseudomonadota</taxon>
        <taxon>Gammaproteobacteria</taxon>
        <taxon>Enterobacterales</taxon>
        <taxon>Enterobacteriaceae</taxon>
        <taxon>Kluyvera</taxon>
    </lineage>
</organism>
<dbReference type="SUPFAM" id="SSF50129">
    <property type="entry name" value="GroES-like"/>
    <property type="match status" value="1"/>
</dbReference>
<dbReference type="InterPro" id="IPR013154">
    <property type="entry name" value="ADH-like_N"/>
</dbReference>
<dbReference type="GO" id="GO:0003960">
    <property type="term" value="F:quinone reductase (NADPH) activity"/>
    <property type="evidence" value="ECO:0007669"/>
    <property type="project" value="UniProtKB-EC"/>
</dbReference>
<dbReference type="InterPro" id="IPR011032">
    <property type="entry name" value="GroES-like_sf"/>
</dbReference>